<feature type="compositionally biased region" description="Low complexity" evidence="8">
    <location>
        <begin position="154"/>
        <end position="174"/>
    </location>
</feature>
<evidence type="ECO:0000256" key="4">
    <source>
        <dbReference type="ARBA" id="ARBA00022771"/>
    </source>
</evidence>
<evidence type="ECO:0000256" key="9">
    <source>
        <dbReference type="SAM" id="Phobius"/>
    </source>
</evidence>
<dbReference type="InterPro" id="IPR013087">
    <property type="entry name" value="Znf_C2H2_type"/>
</dbReference>
<dbReference type="GO" id="GO:0048598">
    <property type="term" value="P:embryonic morphogenesis"/>
    <property type="evidence" value="ECO:0007669"/>
    <property type="project" value="UniProtKB-ARBA"/>
</dbReference>
<dbReference type="Gene3D" id="3.30.160.60">
    <property type="entry name" value="Classic Zinc Finger"/>
    <property type="match status" value="5"/>
</dbReference>
<dbReference type="SUPFAM" id="SSF57667">
    <property type="entry name" value="beta-beta-alpha zinc fingers"/>
    <property type="match status" value="3"/>
</dbReference>
<dbReference type="OMA" id="AMYPAMG"/>
<dbReference type="PANTHER" id="PTHR16515:SF66">
    <property type="entry name" value="C2H2-TYPE DOMAIN-CONTAINING PROTEIN"/>
    <property type="match status" value="1"/>
</dbReference>
<dbReference type="PROSITE" id="PS50157">
    <property type="entry name" value="ZINC_FINGER_C2H2_2"/>
    <property type="match status" value="5"/>
</dbReference>
<dbReference type="FunFam" id="3.30.160.60:FF:000100">
    <property type="entry name" value="Zinc finger 45-like"/>
    <property type="match status" value="1"/>
</dbReference>
<organism evidence="11 12">
    <name type="scientific">Drosophila hydei</name>
    <name type="common">Fruit fly</name>
    <dbReference type="NCBI Taxonomy" id="7224"/>
    <lineage>
        <taxon>Eukaryota</taxon>
        <taxon>Metazoa</taxon>
        <taxon>Ecdysozoa</taxon>
        <taxon>Arthropoda</taxon>
        <taxon>Hexapoda</taxon>
        <taxon>Insecta</taxon>
        <taxon>Pterygota</taxon>
        <taxon>Neoptera</taxon>
        <taxon>Endopterygota</taxon>
        <taxon>Diptera</taxon>
        <taxon>Brachycera</taxon>
        <taxon>Muscomorpha</taxon>
        <taxon>Ephydroidea</taxon>
        <taxon>Drosophilidae</taxon>
        <taxon>Drosophila</taxon>
    </lineage>
</organism>
<feature type="region of interest" description="Disordered" evidence="8">
    <location>
        <begin position="152"/>
        <end position="227"/>
    </location>
</feature>
<evidence type="ECO:0000256" key="8">
    <source>
        <dbReference type="SAM" id="MobiDB-lite"/>
    </source>
</evidence>
<dbReference type="InterPro" id="IPR050331">
    <property type="entry name" value="Zinc_finger"/>
</dbReference>
<feature type="compositionally biased region" description="Basic and acidic residues" evidence="8">
    <location>
        <begin position="548"/>
        <end position="559"/>
    </location>
</feature>
<feature type="compositionally biased region" description="Low complexity" evidence="8">
    <location>
        <begin position="253"/>
        <end position="269"/>
    </location>
</feature>
<dbReference type="GO" id="GO:0000122">
    <property type="term" value="P:negative regulation of transcription by RNA polymerase II"/>
    <property type="evidence" value="ECO:0007669"/>
    <property type="project" value="UniProtKB-ARBA"/>
</dbReference>
<keyword evidence="9" id="KW-1133">Transmembrane helix</keyword>
<comment type="subcellular location">
    <subcellularLocation>
        <location evidence="1">Nucleus</location>
    </subcellularLocation>
</comment>
<feature type="compositionally biased region" description="Acidic residues" evidence="8">
    <location>
        <begin position="484"/>
        <end position="493"/>
    </location>
</feature>
<dbReference type="PROSITE" id="PS00028">
    <property type="entry name" value="ZINC_FINGER_C2H2_1"/>
    <property type="match status" value="4"/>
</dbReference>
<feature type="domain" description="C2H2-type" evidence="10">
    <location>
        <begin position="374"/>
        <end position="401"/>
    </location>
</feature>
<feature type="domain" description="C2H2-type" evidence="10">
    <location>
        <begin position="346"/>
        <end position="373"/>
    </location>
</feature>
<dbReference type="GO" id="GO:0005634">
    <property type="term" value="C:nucleus"/>
    <property type="evidence" value="ECO:0007669"/>
    <property type="project" value="UniProtKB-SubCell"/>
</dbReference>
<dbReference type="FunFam" id="3.30.160.60:FF:000624">
    <property type="entry name" value="zinc finger protein 697"/>
    <property type="match status" value="1"/>
</dbReference>
<dbReference type="FunFam" id="3.30.160.60:FF:002373">
    <property type="entry name" value="Protein krueppel"/>
    <property type="match status" value="1"/>
</dbReference>
<dbReference type="KEGG" id="dhe:111594973"/>
<reference evidence="12" key="1">
    <citation type="submission" date="2025-08" db="UniProtKB">
        <authorList>
            <consortium name="RefSeq"/>
        </authorList>
    </citation>
    <scope>IDENTIFICATION</scope>
    <source>
        <strain evidence="12">15085-1641.00</strain>
        <tissue evidence="12">Whole body</tissue>
    </source>
</reference>
<feature type="domain" description="C2H2-type" evidence="10">
    <location>
        <begin position="402"/>
        <end position="430"/>
    </location>
</feature>
<keyword evidence="2" id="KW-0479">Metal-binding</keyword>
<dbReference type="PANTHER" id="PTHR16515">
    <property type="entry name" value="PR DOMAIN ZINC FINGER PROTEIN"/>
    <property type="match status" value="1"/>
</dbReference>
<proteinExistence type="predicted"/>
<keyword evidence="9" id="KW-0472">Membrane</keyword>
<dbReference type="InterPro" id="IPR036236">
    <property type="entry name" value="Znf_C2H2_sf"/>
</dbReference>
<dbReference type="Proteomes" id="UP000504633">
    <property type="component" value="Unplaced"/>
</dbReference>
<evidence type="ECO:0000256" key="7">
    <source>
        <dbReference type="PROSITE-ProRule" id="PRU00042"/>
    </source>
</evidence>
<keyword evidence="3" id="KW-0677">Repeat</keyword>
<dbReference type="SMART" id="SM00355">
    <property type="entry name" value="ZnF_C2H2"/>
    <property type="match status" value="4"/>
</dbReference>
<keyword evidence="9" id="KW-0812">Transmembrane</keyword>
<dbReference type="FunFam" id="3.30.160.60:FF:000912">
    <property type="entry name" value="Zinc finger protein 660"/>
    <property type="match status" value="1"/>
</dbReference>
<evidence type="ECO:0000256" key="5">
    <source>
        <dbReference type="ARBA" id="ARBA00022833"/>
    </source>
</evidence>
<dbReference type="GO" id="GO:0045595">
    <property type="term" value="P:regulation of cell differentiation"/>
    <property type="evidence" value="ECO:0007669"/>
    <property type="project" value="UniProtKB-ARBA"/>
</dbReference>
<dbReference type="AlphaFoldDB" id="A0A6J2T1G9"/>
<dbReference type="GO" id="GO:0008270">
    <property type="term" value="F:zinc ion binding"/>
    <property type="evidence" value="ECO:0007669"/>
    <property type="project" value="UniProtKB-KW"/>
</dbReference>
<feature type="domain" description="C2H2-type" evidence="10">
    <location>
        <begin position="290"/>
        <end position="317"/>
    </location>
</feature>
<keyword evidence="4 7" id="KW-0863">Zinc-finger</keyword>
<feature type="transmembrane region" description="Helical" evidence="9">
    <location>
        <begin position="39"/>
        <end position="58"/>
    </location>
</feature>
<dbReference type="GO" id="GO:0002009">
    <property type="term" value="P:morphogenesis of an epithelium"/>
    <property type="evidence" value="ECO:0007669"/>
    <property type="project" value="UniProtKB-ARBA"/>
</dbReference>
<sequence>MYLRRTLAICRISRLILGPSKIHSLIGLVYYIVLFFNLANFSSFLLYFLGLAAALAGIKREDMVVDRSMSLSPPMSANTSASSPVASTNSHSLYPAMGLQQAAAASAFGMLSPTQLLAANRQAAAFMAQLPMSTLANTLFPHNPAALFGAWAAQHQQQQQHQQQHQHQQQQLQLPLAGTHLHSPPASPHSPLAGSGKHPLSSPNSTPQHHLGMGLGEPVKKARKLSVKKEFQTEISMSVSDLYHTPGGPISPPSSGSSPNSSAHEATGAAAAAASGAAAPAKDPSRDKSFTCKICSRSFGYKHVLQNHERTHTGEKPFECPECHKRFTRDHHLKTHMRLHTGEKPYHCSHCDRQFVQVANLRRHLRVHTGERPYTCEICEGKFSDSNQLKSHMLVHNGEKPFECERCHMKFRRRHHLMNHKCGIQSPPTPALSPAMSGDYPIATAAAAVAAAAALECSTNKFAAMCASYGGSEESVDLAKSSLDEEAPLDLSEDGASSVDGHCSGSNARRKAQDIRRVFRLPPPQIVHVASDMPEQTEPEDLSMHSPRSAESHEHHSEDIDLDELDDAAALYLRQQQLQQH</sequence>
<dbReference type="OrthoDB" id="654211at2759"/>
<feature type="region of interest" description="Disordered" evidence="8">
    <location>
        <begin position="242"/>
        <end position="269"/>
    </location>
</feature>
<keyword evidence="11" id="KW-1185">Reference proteome</keyword>
<evidence type="ECO:0000256" key="2">
    <source>
        <dbReference type="ARBA" id="ARBA00022723"/>
    </source>
</evidence>
<accession>A0A6J2T1G9</accession>
<feature type="region of interest" description="Disordered" evidence="8">
    <location>
        <begin position="484"/>
        <end position="563"/>
    </location>
</feature>
<keyword evidence="5" id="KW-0862">Zinc</keyword>
<feature type="domain" description="C2H2-type" evidence="10">
    <location>
        <begin position="318"/>
        <end position="345"/>
    </location>
</feature>
<evidence type="ECO:0000313" key="12">
    <source>
        <dbReference type="RefSeq" id="XP_030081994.1"/>
    </source>
</evidence>
<name>A0A6J2T1G9_DROHY</name>
<feature type="compositionally biased region" description="Low complexity" evidence="8">
    <location>
        <begin position="181"/>
        <end position="196"/>
    </location>
</feature>
<evidence type="ECO:0000256" key="6">
    <source>
        <dbReference type="ARBA" id="ARBA00023242"/>
    </source>
</evidence>
<gene>
    <name evidence="12" type="primary">LOC111594973</name>
</gene>
<dbReference type="GeneID" id="111594973"/>
<keyword evidence="6" id="KW-0539">Nucleus</keyword>
<evidence type="ECO:0000256" key="3">
    <source>
        <dbReference type="ARBA" id="ARBA00022737"/>
    </source>
</evidence>
<dbReference type="RefSeq" id="XP_030081994.1">
    <property type="nucleotide sequence ID" value="XM_030226134.1"/>
</dbReference>
<evidence type="ECO:0000259" key="10">
    <source>
        <dbReference type="PROSITE" id="PS50157"/>
    </source>
</evidence>
<protein>
    <submittedName>
        <fullName evidence="12">Protein krueppel</fullName>
    </submittedName>
</protein>
<dbReference type="Pfam" id="PF00096">
    <property type="entry name" value="zf-C2H2"/>
    <property type="match status" value="4"/>
</dbReference>
<evidence type="ECO:0000256" key="1">
    <source>
        <dbReference type="ARBA" id="ARBA00004123"/>
    </source>
</evidence>
<evidence type="ECO:0000313" key="11">
    <source>
        <dbReference type="Proteomes" id="UP000504633"/>
    </source>
</evidence>